<dbReference type="AlphaFoldDB" id="A0A067N310"/>
<organism evidence="1 2">
    <name type="scientific">Botryobasidium botryosum (strain FD-172 SS1)</name>
    <dbReference type="NCBI Taxonomy" id="930990"/>
    <lineage>
        <taxon>Eukaryota</taxon>
        <taxon>Fungi</taxon>
        <taxon>Dikarya</taxon>
        <taxon>Basidiomycota</taxon>
        <taxon>Agaricomycotina</taxon>
        <taxon>Agaricomycetes</taxon>
        <taxon>Cantharellales</taxon>
        <taxon>Botryobasidiaceae</taxon>
        <taxon>Botryobasidium</taxon>
    </lineage>
</organism>
<dbReference type="InParanoid" id="A0A067N310"/>
<accession>A0A067N310</accession>
<evidence type="ECO:0000313" key="2">
    <source>
        <dbReference type="Proteomes" id="UP000027195"/>
    </source>
</evidence>
<sequence length="71" mass="7842">MQGQFNGPCARQSYCSSILARSPHPHPHPHLHPHSLAARMKRESNLVFISKPRSGVLKALGAPARARLLVR</sequence>
<protein>
    <submittedName>
        <fullName evidence="1">Uncharacterized protein</fullName>
    </submittedName>
</protein>
<reference evidence="2" key="1">
    <citation type="journal article" date="2014" name="Proc. Natl. Acad. Sci. U.S.A.">
        <title>Extensive sampling of basidiomycete genomes demonstrates inadequacy of the white-rot/brown-rot paradigm for wood decay fungi.</title>
        <authorList>
            <person name="Riley R."/>
            <person name="Salamov A.A."/>
            <person name="Brown D.W."/>
            <person name="Nagy L.G."/>
            <person name="Floudas D."/>
            <person name="Held B.W."/>
            <person name="Levasseur A."/>
            <person name="Lombard V."/>
            <person name="Morin E."/>
            <person name="Otillar R."/>
            <person name="Lindquist E.A."/>
            <person name="Sun H."/>
            <person name="LaButti K.M."/>
            <person name="Schmutz J."/>
            <person name="Jabbour D."/>
            <person name="Luo H."/>
            <person name="Baker S.E."/>
            <person name="Pisabarro A.G."/>
            <person name="Walton J.D."/>
            <person name="Blanchette R.A."/>
            <person name="Henrissat B."/>
            <person name="Martin F."/>
            <person name="Cullen D."/>
            <person name="Hibbett D.S."/>
            <person name="Grigoriev I.V."/>
        </authorList>
    </citation>
    <scope>NUCLEOTIDE SEQUENCE [LARGE SCALE GENOMIC DNA]</scope>
    <source>
        <strain evidence="2">FD-172 SS1</strain>
    </source>
</reference>
<dbReference type="Proteomes" id="UP000027195">
    <property type="component" value="Unassembled WGS sequence"/>
</dbReference>
<dbReference type="HOGENOM" id="CLU_2739675_0_0_1"/>
<name>A0A067N310_BOTB1</name>
<proteinExistence type="predicted"/>
<evidence type="ECO:0000313" key="1">
    <source>
        <dbReference type="EMBL" id="KDQ21310.1"/>
    </source>
</evidence>
<dbReference type="EMBL" id="KL198016">
    <property type="protein sequence ID" value="KDQ21310.1"/>
    <property type="molecule type" value="Genomic_DNA"/>
</dbReference>
<keyword evidence="2" id="KW-1185">Reference proteome</keyword>
<gene>
    <name evidence="1" type="ORF">BOTBODRAFT_198489</name>
</gene>